<dbReference type="InterPro" id="IPR021858">
    <property type="entry name" value="Fun_TF"/>
</dbReference>
<sequence length="247" mass="27554">MSLGIYFFSLILSSEDVPGLEVCRQDIWTQLEGYANSAIKSLQTEVLAMNQQGSTTLLLKTRAMESITQLMVLEMAVAKTNESSMHLATATSLFEDIIEGSKADGRIDIMLVMAELDRLSWATLATQRPVWNTEQAALRFFFAILLWADVVSSTSLQTVPCLQKYYPELISYEYGGATTESLLRIEEYVGCEGWVLITIAETATLDVWKREEQINGTLYSEALSSRADSIYGALQDGLGGLEERYRI</sequence>
<gene>
    <name evidence="3" type="primary">ustR-1</name>
    <name evidence="3" type="ORF">Focb16_v004530</name>
</gene>
<evidence type="ECO:0000313" key="3">
    <source>
        <dbReference type="EMBL" id="TVY74973.1"/>
    </source>
</evidence>
<evidence type="ECO:0000313" key="4">
    <source>
        <dbReference type="Proteomes" id="UP000320707"/>
    </source>
</evidence>
<reference evidence="3 4" key="1">
    <citation type="journal article" date="2019" name="Microbiol. Resour. Announc.">
        <title>High-quality draft genome sequence of Fusarium oxysporum f. sp. cubense strain 160527, a causal agent of Panama disease.</title>
        <authorList>
            <person name="Asai S."/>
            <person name="Ayukawa Y."/>
            <person name="Gan P."/>
            <person name="Masuda S."/>
            <person name="Komatsu K."/>
            <person name="Shirasu K."/>
            <person name="Arie T."/>
        </authorList>
    </citation>
    <scope>NUCLEOTIDE SEQUENCE [LARGE SCALE GENOMIC DNA]</scope>
    <source>
        <strain evidence="3 4">160527</strain>
    </source>
</reference>
<accession>A0A559LL31</accession>
<protein>
    <submittedName>
        <fullName evidence="3">Ustiloxin B cluster transcription factor ustR</fullName>
    </submittedName>
</protein>
<name>A0A559LL31_FUSOC</name>
<proteinExistence type="predicted"/>
<dbReference type="AlphaFoldDB" id="A0A559LL31"/>
<feature type="signal peptide" evidence="2">
    <location>
        <begin position="1"/>
        <end position="19"/>
    </location>
</feature>
<comment type="caution">
    <text evidence="3">The sequence shown here is derived from an EMBL/GenBank/DDBJ whole genome shotgun (WGS) entry which is preliminary data.</text>
</comment>
<keyword evidence="1" id="KW-0539">Nucleus</keyword>
<keyword evidence="2" id="KW-0732">Signal</keyword>
<evidence type="ECO:0000256" key="2">
    <source>
        <dbReference type="SAM" id="SignalP"/>
    </source>
</evidence>
<dbReference type="Proteomes" id="UP000320707">
    <property type="component" value="Unassembled WGS sequence"/>
</dbReference>
<dbReference type="EMBL" id="SRMI01000003">
    <property type="protein sequence ID" value="TVY74973.1"/>
    <property type="molecule type" value="Genomic_DNA"/>
</dbReference>
<evidence type="ECO:0000256" key="1">
    <source>
        <dbReference type="ARBA" id="ARBA00023242"/>
    </source>
</evidence>
<dbReference type="Pfam" id="PF11951">
    <property type="entry name" value="Fungal_trans_2"/>
    <property type="match status" value="1"/>
</dbReference>
<feature type="chain" id="PRO_5022052389" evidence="2">
    <location>
        <begin position="20"/>
        <end position="247"/>
    </location>
</feature>
<organism evidence="3 4">
    <name type="scientific">Fusarium oxysporum f. sp. cubense</name>
    <dbReference type="NCBI Taxonomy" id="61366"/>
    <lineage>
        <taxon>Eukaryota</taxon>
        <taxon>Fungi</taxon>
        <taxon>Dikarya</taxon>
        <taxon>Ascomycota</taxon>
        <taxon>Pezizomycotina</taxon>
        <taxon>Sordariomycetes</taxon>
        <taxon>Hypocreomycetidae</taxon>
        <taxon>Hypocreales</taxon>
        <taxon>Nectriaceae</taxon>
        <taxon>Fusarium</taxon>
        <taxon>Fusarium oxysporum species complex</taxon>
    </lineage>
</organism>